<dbReference type="AlphaFoldDB" id="B7FQE7"/>
<evidence type="ECO:0000313" key="5">
    <source>
        <dbReference type="Proteomes" id="UP000000759"/>
    </source>
</evidence>
<feature type="signal peptide" evidence="3">
    <location>
        <begin position="1"/>
        <end position="20"/>
    </location>
</feature>
<feature type="compositionally biased region" description="Basic and acidic residues" evidence="2">
    <location>
        <begin position="919"/>
        <end position="929"/>
    </location>
</feature>
<feature type="region of interest" description="Disordered" evidence="2">
    <location>
        <begin position="916"/>
        <end position="1076"/>
    </location>
</feature>
<feature type="region of interest" description="Disordered" evidence="2">
    <location>
        <begin position="227"/>
        <end position="255"/>
    </location>
</feature>
<name>B7FQE7_PHATC</name>
<dbReference type="STRING" id="556484.B7FQE7"/>
<evidence type="ECO:0000256" key="2">
    <source>
        <dbReference type="SAM" id="MobiDB-lite"/>
    </source>
</evidence>
<keyword evidence="3" id="KW-0732">Signal</keyword>
<feature type="coiled-coil region" evidence="1">
    <location>
        <begin position="779"/>
        <end position="905"/>
    </location>
</feature>
<evidence type="ECO:0000256" key="3">
    <source>
        <dbReference type="SAM" id="SignalP"/>
    </source>
</evidence>
<feature type="region of interest" description="Disordered" evidence="2">
    <location>
        <begin position="459"/>
        <end position="479"/>
    </location>
</feature>
<evidence type="ECO:0000313" key="4">
    <source>
        <dbReference type="EMBL" id="EEC51321.1"/>
    </source>
</evidence>
<dbReference type="RefSeq" id="XP_002176858.1">
    <property type="nucleotide sequence ID" value="XM_002176822.1"/>
</dbReference>
<feature type="chain" id="PRO_5002855187" description="SAP domain-containing protein" evidence="3">
    <location>
        <begin position="21"/>
        <end position="1122"/>
    </location>
</feature>
<dbReference type="KEGG" id="pti:PHATRDRAFT_43037"/>
<evidence type="ECO:0008006" key="6">
    <source>
        <dbReference type="Google" id="ProtNLM"/>
    </source>
</evidence>
<feature type="compositionally biased region" description="Pro residues" evidence="2">
    <location>
        <begin position="231"/>
        <end position="255"/>
    </location>
</feature>
<sequence>MRSGLLTLFGCAAVSDHVSAFVPQSRLLPVSYSSHGVTPLPRSLALQATADNGGGSGLGNAIRRMMETPIPGTDKVAATASTPTTPVVVPGVPVNVPDWSQTLNDAVTTAATTATKSSPTPTSIPADAVGTNLNVWKSYLAPNTADLALPDRAALQAGADQIVTSVQSIPVDKLNQAASDIANVLSTEGWSTADITQALNIDELGVWYAGALGAGILLAAGRNSTFTKATAPPPPPPPPKRTFPDPPKLPPLPNLPLPENVPVPVVATAGGIGALTFASLLGFGDSIKNAIKFALVPNAAMTARSAAAVAASTNTQTASVPLASNPPPPPPPTVTPEPINQAIEAASTTIGSSASAGLSSLKTYLVPDPKLLELPDKAGLQATAGKFIDAAVAIPQSIPVDKFGTAAVTLARVLRTEGWSAADVTNALNVEELGVWYAGALGAGVLLASRNVTNIGTSASGPKKPAFRPTRVVAPEPVPTPLESLQSQVREISKVEISPAAKVTIGTVGALTFASLVGMGDSVRSAIKFALVPNAKKPAVSVLAQSVTQEPPEPPSLPDPPSFYAPAVSSEITDKPVTEQLAGSLVESTKGVMSDTVDSSVASSSSVQAAIASVQSNYQNALNSIKEAPGTSGQASKLSEFLKEKVPSFSTDFGKLDLPKPDFNVDLSGFDLTTERIKASLESIPVDKLSSTFDNLGKSLQNGGFTAQSILESMSSAEKGWYLAAGSVVLAAVGAGIRNTYEDQLETTTLETKEKQANAKEPAKISEADSVEDDMVSQIKELSQMTTALSNELKQIKTQKSKKDYDVATMQSDVRELQNAMDAQKKSEKALKLQLAQTEKKLAAETAQLQQKLEEANKKFKDEKDAMKKTNKKLQKDLDAALASVAALEAEKAELQTQLNALGIEEVEAQLAELGLNEVAKKPNRKQEPEPVVEIEPESNSEAQAATTTTKSSSSRPQDTFFANFTEIPLDELPAVASESTEKNKSSKTRAASKQPPSKKTNIKKNSPKKSATKGAIKKQVEQKPEEKKAETKKTEAKKVETKKTEAEKSEMKKTETKKKEAADSVVSGGSENWNSLSESTLKRKTVKELTSYLEEKGLTTTGGDGKTLKKADLVAVVLSQS</sequence>
<proteinExistence type="predicted"/>
<evidence type="ECO:0000256" key="1">
    <source>
        <dbReference type="SAM" id="Coils"/>
    </source>
</evidence>
<gene>
    <name evidence="4" type="ORF">PHATRDRAFT_43037</name>
</gene>
<protein>
    <recommendedName>
        <fullName evidence="6">SAP domain-containing protein</fullName>
    </recommendedName>
</protein>
<keyword evidence="1" id="KW-0175">Coiled coil</keyword>
<reference evidence="5" key="2">
    <citation type="submission" date="2008-08" db="EMBL/GenBank/DDBJ databases">
        <authorList>
            <consortium name="Diatom Consortium"/>
            <person name="Grigoriev I."/>
            <person name="Grimwood J."/>
            <person name="Kuo A."/>
            <person name="Otillar R.P."/>
            <person name="Salamov A."/>
            <person name="Detter J.C."/>
            <person name="Lindquist E."/>
            <person name="Shapiro H."/>
            <person name="Lucas S."/>
            <person name="Glavina del Rio T."/>
            <person name="Pitluck S."/>
            <person name="Rokhsar D."/>
            <person name="Bowler C."/>
        </authorList>
    </citation>
    <scope>GENOME REANNOTATION</scope>
    <source>
        <strain evidence="5">CCAP 1055/1</strain>
    </source>
</reference>
<dbReference type="GeneID" id="7196840"/>
<accession>B7FQE7</accession>
<dbReference type="InParanoid" id="B7FQE7"/>
<organism evidence="4 5">
    <name type="scientific">Phaeodactylum tricornutum (strain CCAP 1055/1)</name>
    <dbReference type="NCBI Taxonomy" id="556484"/>
    <lineage>
        <taxon>Eukaryota</taxon>
        <taxon>Sar</taxon>
        <taxon>Stramenopiles</taxon>
        <taxon>Ochrophyta</taxon>
        <taxon>Bacillariophyta</taxon>
        <taxon>Bacillariophyceae</taxon>
        <taxon>Bacillariophycidae</taxon>
        <taxon>Naviculales</taxon>
        <taxon>Phaeodactylaceae</taxon>
        <taxon>Phaeodactylum</taxon>
    </lineage>
</organism>
<feature type="compositionally biased region" description="Basic residues" evidence="2">
    <location>
        <begin position="1001"/>
        <end position="1012"/>
    </location>
</feature>
<feature type="compositionally biased region" description="Basic and acidic residues" evidence="2">
    <location>
        <begin position="1019"/>
        <end position="1063"/>
    </location>
</feature>
<feature type="region of interest" description="Disordered" evidence="2">
    <location>
        <begin position="753"/>
        <end position="772"/>
    </location>
</feature>
<feature type="compositionally biased region" description="Basic and acidic residues" evidence="2">
    <location>
        <begin position="753"/>
        <end position="767"/>
    </location>
</feature>
<reference evidence="4 5" key="1">
    <citation type="journal article" date="2008" name="Nature">
        <title>The Phaeodactylum genome reveals the evolutionary history of diatom genomes.</title>
        <authorList>
            <person name="Bowler C."/>
            <person name="Allen A.E."/>
            <person name="Badger J.H."/>
            <person name="Grimwood J."/>
            <person name="Jabbari K."/>
            <person name="Kuo A."/>
            <person name="Maheswari U."/>
            <person name="Martens C."/>
            <person name="Maumus F."/>
            <person name="Otillar R.P."/>
            <person name="Rayko E."/>
            <person name="Salamov A."/>
            <person name="Vandepoele K."/>
            <person name="Beszteri B."/>
            <person name="Gruber A."/>
            <person name="Heijde M."/>
            <person name="Katinka M."/>
            <person name="Mock T."/>
            <person name="Valentin K."/>
            <person name="Verret F."/>
            <person name="Berges J.A."/>
            <person name="Brownlee C."/>
            <person name="Cadoret J.P."/>
            <person name="Chiovitti A."/>
            <person name="Choi C.J."/>
            <person name="Coesel S."/>
            <person name="De Martino A."/>
            <person name="Detter J.C."/>
            <person name="Durkin C."/>
            <person name="Falciatore A."/>
            <person name="Fournet J."/>
            <person name="Haruta M."/>
            <person name="Huysman M.J."/>
            <person name="Jenkins B.D."/>
            <person name="Jiroutova K."/>
            <person name="Jorgensen R.E."/>
            <person name="Joubert Y."/>
            <person name="Kaplan A."/>
            <person name="Kroger N."/>
            <person name="Kroth P.G."/>
            <person name="La Roche J."/>
            <person name="Lindquist E."/>
            <person name="Lommer M."/>
            <person name="Martin-Jezequel V."/>
            <person name="Lopez P.J."/>
            <person name="Lucas S."/>
            <person name="Mangogna M."/>
            <person name="McGinnis K."/>
            <person name="Medlin L.K."/>
            <person name="Montsant A."/>
            <person name="Oudot-Le Secq M.P."/>
            <person name="Napoli C."/>
            <person name="Obornik M."/>
            <person name="Parker M.S."/>
            <person name="Petit J.L."/>
            <person name="Porcel B.M."/>
            <person name="Poulsen N."/>
            <person name="Robison M."/>
            <person name="Rychlewski L."/>
            <person name="Rynearson T.A."/>
            <person name="Schmutz J."/>
            <person name="Shapiro H."/>
            <person name="Siaut M."/>
            <person name="Stanley M."/>
            <person name="Sussman M.R."/>
            <person name="Taylor A.R."/>
            <person name="Vardi A."/>
            <person name="von Dassow P."/>
            <person name="Vyverman W."/>
            <person name="Willis A."/>
            <person name="Wyrwicz L.S."/>
            <person name="Rokhsar D.S."/>
            <person name="Weissenbach J."/>
            <person name="Armbrust E.V."/>
            <person name="Green B.R."/>
            <person name="Van de Peer Y."/>
            <person name="Grigoriev I.V."/>
        </authorList>
    </citation>
    <scope>NUCLEOTIDE SEQUENCE [LARGE SCALE GENOMIC DNA]</scope>
    <source>
        <strain evidence="4 5">CCAP 1055/1</strain>
    </source>
</reference>
<dbReference type="EMBL" id="CM000605">
    <property type="protein sequence ID" value="EEC51321.1"/>
    <property type="molecule type" value="Genomic_DNA"/>
</dbReference>
<dbReference type="Proteomes" id="UP000000759">
    <property type="component" value="Chromosome 1"/>
</dbReference>
<keyword evidence="5" id="KW-1185">Reference proteome</keyword>
<dbReference type="HOGENOM" id="CLU_318982_0_0_1"/>
<dbReference type="PaxDb" id="2850-Phatr43037"/>